<protein>
    <submittedName>
        <fullName evidence="2">Zinc-binding alcohol dehydrogenase family protein</fullName>
    </submittedName>
</protein>
<proteinExistence type="predicted"/>
<dbReference type="InterPro" id="IPR013154">
    <property type="entry name" value="ADH-like_N"/>
</dbReference>
<dbReference type="Gene3D" id="3.90.180.10">
    <property type="entry name" value="Medium-chain alcohol dehydrogenases, catalytic domain"/>
    <property type="match status" value="1"/>
</dbReference>
<dbReference type="Pfam" id="PF08240">
    <property type="entry name" value="ADH_N"/>
    <property type="match status" value="1"/>
</dbReference>
<accession>A0ABS3K4N3</accession>
<dbReference type="SMART" id="SM00829">
    <property type="entry name" value="PKS_ER"/>
    <property type="match status" value="1"/>
</dbReference>
<dbReference type="SUPFAM" id="SSF51735">
    <property type="entry name" value="NAD(P)-binding Rossmann-fold domains"/>
    <property type="match status" value="1"/>
</dbReference>
<dbReference type="Proteomes" id="UP000718278">
    <property type="component" value="Unassembled WGS sequence"/>
</dbReference>
<sequence length="321" mass="33248">MKAAIYDHPGPPEVLRYSDVPDPICPSNGVLIRVAATAIEGGDLINRASAQPPHPAFIVGFAAAGEIIAIGENVSDRQVGQKVTSFDLAGSHAELRAVAASRTWLVPEGLDMPAAAALPIAFGTAHHCLFARGNLNRGETVLIQAGAGGVGVAAIQLAHRAGATVLATVSGAERAERLIGLGLDYVIDHHSVDVIDTVMRLTGGRGVDLVIDPVGATLQNSLAVLRSEGRLVFVGNAGGSVLSIDLWPALQANQSLLGVFMGTQLEKPEVHATISRMLELAATGDLEVVVDKIFPLANAAAAHAYAENTSILGRVIIVSDK</sequence>
<dbReference type="SUPFAM" id="SSF50129">
    <property type="entry name" value="GroES-like"/>
    <property type="match status" value="1"/>
</dbReference>
<evidence type="ECO:0000259" key="1">
    <source>
        <dbReference type="SMART" id="SM00829"/>
    </source>
</evidence>
<dbReference type="PANTHER" id="PTHR43677:SF4">
    <property type="entry name" value="QUINONE OXIDOREDUCTASE-LIKE PROTEIN 2"/>
    <property type="match status" value="1"/>
</dbReference>
<keyword evidence="3" id="KW-1185">Reference proteome</keyword>
<dbReference type="Gene3D" id="3.40.50.720">
    <property type="entry name" value="NAD(P)-binding Rossmann-like Domain"/>
    <property type="match status" value="1"/>
</dbReference>
<feature type="domain" description="Enoyl reductase (ER)" evidence="1">
    <location>
        <begin position="10"/>
        <end position="317"/>
    </location>
</feature>
<organism evidence="2 3">
    <name type="scientific">Brucella pituitosa</name>
    <dbReference type="NCBI Taxonomy" id="571256"/>
    <lineage>
        <taxon>Bacteria</taxon>
        <taxon>Pseudomonadati</taxon>
        <taxon>Pseudomonadota</taxon>
        <taxon>Alphaproteobacteria</taxon>
        <taxon>Hyphomicrobiales</taxon>
        <taxon>Brucellaceae</taxon>
        <taxon>Brucella/Ochrobactrum group</taxon>
        <taxon>Brucella</taxon>
    </lineage>
</organism>
<dbReference type="EMBL" id="JADIJS010000003">
    <property type="protein sequence ID" value="MBO1041345.1"/>
    <property type="molecule type" value="Genomic_DNA"/>
</dbReference>
<dbReference type="InterPro" id="IPR020843">
    <property type="entry name" value="ER"/>
</dbReference>
<evidence type="ECO:0000313" key="2">
    <source>
        <dbReference type="EMBL" id="MBO1041345.1"/>
    </source>
</evidence>
<gene>
    <name evidence="2" type="ORF">IPV26_16870</name>
</gene>
<dbReference type="PANTHER" id="PTHR43677">
    <property type="entry name" value="SHORT-CHAIN DEHYDROGENASE/REDUCTASE"/>
    <property type="match status" value="1"/>
</dbReference>
<dbReference type="Pfam" id="PF00107">
    <property type="entry name" value="ADH_zinc_N"/>
    <property type="match status" value="1"/>
</dbReference>
<reference evidence="2 3" key="1">
    <citation type="submission" date="2020-10" db="EMBL/GenBank/DDBJ databases">
        <title>Genomic characterization of underground lake bacteria from Wind Cave National Park: Insight into the archetypical LuxI/LuxR and identification of LuxR solos.</title>
        <authorList>
            <person name="Wengert P.C."/>
            <person name="Savka M.A."/>
        </authorList>
    </citation>
    <scope>NUCLEOTIDE SEQUENCE [LARGE SCALE GENOMIC DNA]</scope>
    <source>
        <strain evidence="2 3">SD316</strain>
    </source>
</reference>
<comment type="caution">
    <text evidence="2">The sequence shown here is derived from an EMBL/GenBank/DDBJ whole genome shotgun (WGS) entry which is preliminary data.</text>
</comment>
<dbReference type="InterPro" id="IPR011032">
    <property type="entry name" value="GroES-like_sf"/>
</dbReference>
<dbReference type="InterPro" id="IPR013149">
    <property type="entry name" value="ADH-like_C"/>
</dbReference>
<dbReference type="InterPro" id="IPR036291">
    <property type="entry name" value="NAD(P)-bd_dom_sf"/>
</dbReference>
<name>A0ABS3K4N3_9HYPH</name>
<dbReference type="RefSeq" id="WP_207489632.1">
    <property type="nucleotide sequence ID" value="NZ_JADIJS010000003.1"/>
</dbReference>
<dbReference type="InterPro" id="IPR051397">
    <property type="entry name" value="Zn-ADH-like_protein"/>
</dbReference>
<evidence type="ECO:0000313" key="3">
    <source>
        <dbReference type="Proteomes" id="UP000718278"/>
    </source>
</evidence>